<gene>
    <name evidence="1" type="ORF">JAO75_20815</name>
</gene>
<dbReference type="PANTHER" id="PTHR37886">
    <property type="entry name" value="S-ADENOSYL-L-METHIONINE-DEPENDENT METHYLTRANSFERASES SUPERFAMILY PROTEIN"/>
    <property type="match status" value="1"/>
</dbReference>
<accession>A0ABS0Y6C3</accession>
<evidence type="ECO:0000313" key="2">
    <source>
        <dbReference type="Proteomes" id="UP000620670"/>
    </source>
</evidence>
<keyword evidence="1" id="KW-0489">Methyltransferase</keyword>
<keyword evidence="2" id="KW-1185">Reference proteome</keyword>
<evidence type="ECO:0000313" key="1">
    <source>
        <dbReference type="EMBL" id="MBJ6127847.1"/>
    </source>
</evidence>
<dbReference type="Proteomes" id="UP000620670">
    <property type="component" value="Unassembled WGS sequence"/>
</dbReference>
<organism evidence="1 2">
    <name type="scientific">Microvirga splendida</name>
    <dbReference type="NCBI Taxonomy" id="2795727"/>
    <lineage>
        <taxon>Bacteria</taxon>
        <taxon>Pseudomonadati</taxon>
        <taxon>Pseudomonadota</taxon>
        <taxon>Alphaproteobacteria</taxon>
        <taxon>Hyphomicrobiales</taxon>
        <taxon>Methylobacteriaceae</taxon>
        <taxon>Microvirga</taxon>
    </lineage>
</organism>
<dbReference type="SUPFAM" id="SSF53335">
    <property type="entry name" value="S-adenosyl-L-methionine-dependent methyltransferases"/>
    <property type="match status" value="1"/>
</dbReference>
<dbReference type="EMBL" id="JAELXT010000032">
    <property type="protein sequence ID" value="MBJ6127847.1"/>
    <property type="molecule type" value="Genomic_DNA"/>
</dbReference>
<dbReference type="GO" id="GO:0032259">
    <property type="term" value="P:methylation"/>
    <property type="evidence" value="ECO:0007669"/>
    <property type="project" value="UniProtKB-KW"/>
</dbReference>
<dbReference type="GO" id="GO:0008168">
    <property type="term" value="F:methyltransferase activity"/>
    <property type="evidence" value="ECO:0007669"/>
    <property type="project" value="UniProtKB-KW"/>
</dbReference>
<comment type="caution">
    <text evidence="1">The sequence shown here is derived from an EMBL/GenBank/DDBJ whole genome shotgun (WGS) entry which is preliminary data.</text>
</comment>
<proteinExistence type="predicted"/>
<dbReference type="PANTHER" id="PTHR37886:SF1">
    <property type="entry name" value="S-ADENOSYL-L-METHIONINE-DEPENDENT METHYLTRANSFERASES SUPERFAMILY PROTEIN"/>
    <property type="match status" value="1"/>
</dbReference>
<sequence>MAATQFNLLTALGLRDNHYLLDIGCGSLRAGRLFIPYLRSGHYCGLEPEEWLVQQGIDSELGRDILRIKQPLFAHNWKYDFSSFGRKFDYMLAQSIFTHASASQITQCLQGVKEHLSPLGIFAVNFILGSEDYKGNEWVYPGCVNYTEAGMRSLVENAGLEMRLVNWPALPTTWMLVTHRGEGRVLREPTGATAALDVRNLVVSGFEESPEAWGYVDSQWIEGEWLYVVGWCRNPATNMPHKDVLVANEDRRLLGSAVTWISRPDVAEAFKEPLLERCGFRARIPASSLNAGKNELVTYAFDPDTGIALRLPNSPTVKDLII</sequence>
<reference evidence="2" key="1">
    <citation type="submission" date="2020-12" db="EMBL/GenBank/DDBJ databases">
        <title>Hymenobacter sp.</title>
        <authorList>
            <person name="Kim M.K."/>
        </authorList>
    </citation>
    <scope>NUCLEOTIDE SEQUENCE [LARGE SCALE GENOMIC DNA]</scope>
    <source>
        <strain evidence="2">BT325</strain>
    </source>
</reference>
<keyword evidence="1" id="KW-0808">Transferase</keyword>
<name>A0ABS0Y6C3_9HYPH</name>
<protein>
    <submittedName>
        <fullName evidence="1">Class I SAM-dependent methyltransferase</fullName>
    </submittedName>
</protein>
<dbReference type="Gene3D" id="3.40.50.150">
    <property type="entry name" value="Vaccinia Virus protein VP39"/>
    <property type="match status" value="1"/>
</dbReference>
<dbReference type="InterPro" id="IPR029063">
    <property type="entry name" value="SAM-dependent_MTases_sf"/>
</dbReference>
<dbReference type="RefSeq" id="WP_199051066.1">
    <property type="nucleotide sequence ID" value="NZ_JAELXT010000032.1"/>
</dbReference>